<protein>
    <submittedName>
        <fullName evidence="7">EGF-like domain-containing protein</fullName>
    </submittedName>
</protein>
<dbReference type="InterPro" id="IPR016024">
    <property type="entry name" value="ARM-type_fold"/>
</dbReference>
<keyword evidence="2" id="KW-1133">Transmembrane helix</keyword>
<dbReference type="Pfam" id="PF24893">
    <property type="entry name" value="DUF7743"/>
    <property type="match status" value="1"/>
</dbReference>
<name>F4PKY8_CACFS</name>
<feature type="transmembrane region" description="Helical" evidence="2">
    <location>
        <begin position="1775"/>
        <end position="1798"/>
    </location>
</feature>
<keyword evidence="2" id="KW-0472">Membrane</keyword>
<dbReference type="PANTHER" id="PTHR31378">
    <property type="entry name" value="EGF-LIKE DOMAIN-CONTAINING PROTEIN-RELATED-RELATED"/>
    <property type="match status" value="1"/>
</dbReference>
<feature type="region of interest" description="Disordered" evidence="1">
    <location>
        <begin position="1511"/>
        <end position="1544"/>
    </location>
</feature>
<dbReference type="RefSeq" id="XP_004361061.1">
    <property type="nucleotide sequence ID" value="XM_004361004.1"/>
</dbReference>
<evidence type="ECO:0000259" key="5">
    <source>
        <dbReference type="Pfam" id="PF23034"/>
    </source>
</evidence>
<feature type="domain" description="DUF7743" evidence="6">
    <location>
        <begin position="892"/>
        <end position="1001"/>
    </location>
</feature>
<dbReference type="InterPro" id="IPR054484">
    <property type="entry name" value="ComC_SSD"/>
</dbReference>
<dbReference type="GeneID" id="14875173"/>
<evidence type="ECO:0000259" key="3">
    <source>
        <dbReference type="Pfam" id="PF22933"/>
    </source>
</evidence>
<organism evidence="7 8">
    <name type="scientific">Cavenderia fasciculata</name>
    <name type="common">Slime mold</name>
    <name type="synonym">Dictyostelium fasciculatum</name>
    <dbReference type="NCBI Taxonomy" id="261658"/>
    <lineage>
        <taxon>Eukaryota</taxon>
        <taxon>Amoebozoa</taxon>
        <taxon>Evosea</taxon>
        <taxon>Eumycetozoa</taxon>
        <taxon>Dictyostelia</taxon>
        <taxon>Acytosteliales</taxon>
        <taxon>Cavenderiaceae</taxon>
        <taxon>Cavenderia</taxon>
    </lineage>
</organism>
<dbReference type="KEGG" id="dfa:DFA_05342"/>
<gene>
    <name evidence="7" type="ORF">DFA_05342</name>
</gene>
<dbReference type="EMBL" id="GL883008">
    <property type="protein sequence ID" value="EGG23210.1"/>
    <property type="molecule type" value="Genomic_DNA"/>
</dbReference>
<feature type="compositionally biased region" description="Low complexity" evidence="1">
    <location>
        <begin position="1512"/>
        <end position="1533"/>
    </location>
</feature>
<proteinExistence type="predicted"/>
<dbReference type="Proteomes" id="UP000007797">
    <property type="component" value="Unassembled WGS sequence"/>
</dbReference>
<dbReference type="OrthoDB" id="21480at2759"/>
<evidence type="ECO:0000256" key="2">
    <source>
        <dbReference type="SAM" id="Phobius"/>
    </source>
</evidence>
<dbReference type="InterPro" id="IPR056645">
    <property type="entry name" value="DUF7743"/>
</dbReference>
<dbReference type="SUPFAM" id="SSF48371">
    <property type="entry name" value="ARM repeat"/>
    <property type="match status" value="1"/>
</dbReference>
<evidence type="ECO:0000259" key="6">
    <source>
        <dbReference type="Pfam" id="PF24893"/>
    </source>
</evidence>
<dbReference type="Pfam" id="PF23033">
    <property type="entry name" value="DUF7034"/>
    <property type="match status" value="1"/>
</dbReference>
<dbReference type="InterPro" id="IPR011989">
    <property type="entry name" value="ARM-like"/>
</dbReference>
<feature type="domain" description="ComC supersandwich" evidence="3">
    <location>
        <begin position="1535"/>
        <end position="1747"/>
    </location>
</feature>
<evidence type="ECO:0000259" key="4">
    <source>
        <dbReference type="Pfam" id="PF23033"/>
    </source>
</evidence>
<feature type="domain" description="DUF7035" evidence="5">
    <location>
        <begin position="1122"/>
        <end position="1230"/>
    </location>
</feature>
<dbReference type="InterPro" id="IPR055462">
    <property type="entry name" value="DUF7034"/>
</dbReference>
<keyword evidence="8" id="KW-1185">Reference proteome</keyword>
<evidence type="ECO:0000313" key="8">
    <source>
        <dbReference type="Proteomes" id="UP000007797"/>
    </source>
</evidence>
<dbReference type="Pfam" id="PF22933">
    <property type="entry name" value="ComC_SSD"/>
    <property type="match status" value="1"/>
</dbReference>
<dbReference type="Pfam" id="PF23034">
    <property type="entry name" value="DUF7035"/>
    <property type="match status" value="1"/>
</dbReference>
<sequence>MNHEDENQLLNSIIHSRIQLERGLVSIFHYFLNHSNQHIRNESALCILNISSHFGYSNKLVEEGVLESLIKLFHKESSAMFGAGTSVSVQVDADQHQMMIVFIDYIISILSNVAAEEPIYRDEMVVMGVASRHTDILLRAVERYQGTVTQDLLLELIQDCTSFMAALSITSNNIVGVLPLVPSIKASLFFNDEMVLQNALRSFILINGNTQLTSHATSSSSLSSSSNPFNLSFNPSDFDMIKLINTTITSPVNIVSRLLFLIEQFYFQQQNQHHQQHHQQQQTSVDYLTLELLLSSLSTTLFYFNRNNNNSNTQFLVNTLKMVSQIIINEPNNDIVDISCKLLYQLVEITLTINTNIHTVINLSTLLNSVLSRDYYSHNIVYLIEFFLNQKLIIGHQLDHAIGHLIQSLSYHLAIDHQDTCNYILLVIDRLVENQGHLFKDVYTCRPTILNQQLSTILQQYINNSHNNNNNSNNNNETTTTILNATETCHFFVDSAPTPNISGMVYNKPSTQYVGALSQSCNWTVSFGLVDPMGLPMTNVLFGAVNAQSSQDAYGSTYYYAMVYLTPDASNSTASLKISVSVTTSVGTTIINTTGLLMCILSTTDPANAFTVSPPFYDPLKNKIVVYATTTTLATPDNICVSSTCSPWRVIADHSASRLTRERIYELTFMTSSSVLDNNVSLFGKSTIIPPIFNYIVLPTVLWATLTVSFSGIVGGMVEMYVKVEMSAPSVLYAYPTSKFFPYEGTRTNGTYLYYFYTTDDSPHLCPFRSEGTSNYPNKMLTLTFSLEPVYYFIDSEMIIVNSVKPQSSLVSVKANKNVSPTHLTMTYDTQTFSRYILHTFPFSYGAGRSDLYVSTLSLIAPSFYQYSPMSVVITTVNASQSADAVIQSANQDIIIPQLLAINYEMLDYNTGIIKMHVSDVGSGVYKISIVGNDLTINDLLNGTVRLGWYAKTITFDQFDQNVAITIEDMAGNVRMHQMGTLFVDENKVLQTIPNIYEISRVDALNIIDFTYMATQVDVTTKTQLFWIAFNLKFAPFPLDRWTPQVLLQGYGMATQRKIVYGKYADAYYVRWEIPVGTIPGEMFPFMLINRDITSQLLQQRTTDVGMTTPLIINTGYTESIGPKISINATTTTTYTIPQGNGGIISWTGQIYGRLFKEGSVVIQSSIDPLPYEMTINPDPSNQFILTIPIASNCRDQNFTITRLQVTTIVDEVLVYDYYGTSDSFNPLKNAQVITIMCTLVDDTEPPVLDFWNVTEVVPRYRYIVNFRVKEIGISGIASRHNPVVYALNSVKQLLAFDSVRSGSDGFLSNYQAVVELPYGYALGGGFALSIYGLVDNTINFNGYSTDDLIAEGYNAFFSMADVLDPVISSVGTLVQDSKGVGRLVVKGDGFGSPLQLATVKGIITCDGGAVIPVPAIETLPYQLTLYVSRPLTSAQCTVAILVDGSRMSGATTFNVSTYTPPPVVTLCPGNCNSRGNCTTTGCVCTPPYIGSDCLGQSDNSTKTVIDQNVPTTNFQTNQTTPNNGGTTSTTGSTTGGGGTTNTTTSLTTTISLVEIVEMDLDDNTVISYSQLNWTSYNITTNSTEKQVYLYNTTIQQDNGATVNVTLEYLTMEQTYNFANQNFTVPAQSVKYAVGISNYKFASQLNHMVLLFNTSIGKDECASKEAGYLDSDNNLLSWVQLIVGQNVLYARFQQNAMVDDRVVAIQNAIVQKNNSASTGSSNNTALIGINLPIFSSYAIIDPDFSLLITDKKSNTKCINGEIVETNEEDSSNWKIIVIAVVCGVVGATIITISSIYIIKKNKWKIREYSIKLKRAVK</sequence>
<evidence type="ECO:0000313" key="7">
    <source>
        <dbReference type="EMBL" id="EGG23210.1"/>
    </source>
</evidence>
<keyword evidence="2" id="KW-0812">Transmembrane</keyword>
<dbReference type="InterPro" id="IPR055463">
    <property type="entry name" value="DUF7035"/>
</dbReference>
<dbReference type="Gene3D" id="1.25.10.10">
    <property type="entry name" value="Leucine-rich Repeat Variant"/>
    <property type="match status" value="1"/>
</dbReference>
<accession>F4PKY8</accession>
<feature type="domain" description="DUF7034" evidence="4">
    <location>
        <begin position="1264"/>
        <end position="1358"/>
    </location>
</feature>
<evidence type="ECO:0000256" key="1">
    <source>
        <dbReference type="SAM" id="MobiDB-lite"/>
    </source>
</evidence>
<dbReference type="PANTHER" id="PTHR31378:SF17">
    <property type="match status" value="1"/>
</dbReference>
<reference evidence="8" key="1">
    <citation type="journal article" date="2011" name="Genome Res.">
        <title>Phylogeny-wide analysis of social amoeba genomes highlights ancient origins for complex intercellular communication.</title>
        <authorList>
            <person name="Heidel A.J."/>
            <person name="Lawal H.M."/>
            <person name="Felder M."/>
            <person name="Schilde C."/>
            <person name="Helps N.R."/>
            <person name="Tunggal B."/>
            <person name="Rivero F."/>
            <person name="John U."/>
            <person name="Schleicher M."/>
            <person name="Eichinger L."/>
            <person name="Platzer M."/>
            <person name="Noegel A.A."/>
            <person name="Schaap P."/>
            <person name="Gloeckner G."/>
        </authorList>
    </citation>
    <scope>NUCLEOTIDE SEQUENCE [LARGE SCALE GENOMIC DNA]</scope>
    <source>
        <strain evidence="8">SH3</strain>
    </source>
</reference>